<dbReference type="PANTHER" id="PTHR37542:SF3">
    <property type="entry name" value="PRION-INHIBITION AND PROPAGATION HELO DOMAIN-CONTAINING PROTEIN"/>
    <property type="match status" value="1"/>
</dbReference>
<dbReference type="EMBL" id="JAUIRO010000005">
    <property type="protein sequence ID" value="KAK0712621.1"/>
    <property type="molecule type" value="Genomic_DNA"/>
</dbReference>
<protein>
    <recommendedName>
        <fullName evidence="3">Protein kinase domain-containing protein</fullName>
    </recommendedName>
</protein>
<proteinExistence type="predicted"/>
<name>A0AA40AB46_9PEZI</name>
<dbReference type="Proteomes" id="UP001172101">
    <property type="component" value="Unassembled WGS sequence"/>
</dbReference>
<reference evidence="1" key="1">
    <citation type="submission" date="2023-06" db="EMBL/GenBank/DDBJ databases">
        <title>Genome-scale phylogeny and comparative genomics of the fungal order Sordariales.</title>
        <authorList>
            <consortium name="Lawrence Berkeley National Laboratory"/>
            <person name="Hensen N."/>
            <person name="Bonometti L."/>
            <person name="Westerberg I."/>
            <person name="Brannstrom I.O."/>
            <person name="Guillou S."/>
            <person name="Cros-Aarteil S."/>
            <person name="Calhoun S."/>
            <person name="Haridas S."/>
            <person name="Kuo A."/>
            <person name="Mondo S."/>
            <person name="Pangilinan J."/>
            <person name="Riley R."/>
            <person name="LaButti K."/>
            <person name="Andreopoulos B."/>
            <person name="Lipzen A."/>
            <person name="Chen C."/>
            <person name="Yanf M."/>
            <person name="Daum C."/>
            <person name="Ng V."/>
            <person name="Clum A."/>
            <person name="Steindorff A."/>
            <person name="Ohm R."/>
            <person name="Martin F."/>
            <person name="Silar P."/>
            <person name="Natvig D."/>
            <person name="Lalanne C."/>
            <person name="Gautier V."/>
            <person name="Ament-velasquez S.L."/>
            <person name="Kruys A."/>
            <person name="Hutchinson M.I."/>
            <person name="Powell A.J."/>
            <person name="Barry K."/>
            <person name="Miller A.N."/>
            <person name="Grigoriev I.V."/>
            <person name="Debuchy R."/>
            <person name="Gladieux P."/>
            <person name="Thoren M.H."/>
            <person name="Johannesson H."/>
        </authorList>
    </citation>
    <scope>NUCLEOTIDE SEQUENCE</scope>
    <source>
        <strain evidence="1">SMH2392-1A</strain>
    </source>
</reference>
<dbReference type="PANTHER" id="PTHR37542">
    <property type="entry name" value="HELO DOMAIN-CONTAINING PROTEIN-RELATED"/>
    <property type="match status" value="1"/>
</dbReference>
<dbReference type="AlphaFoldDB" id="A0AA40AB46"/>
<accession>A0AA40AB46</accession>
<evidence type="ECO:0000313" key="1">
    <source>
        <dbReference type="EMBL" id="KAK0712621.1"/>
    </source>
</evidence>
<keyword evidence="2" id="KW-1185">Reference proteome</keyword>
<sequence>MSRVVGLGHLGAAQAQPGEFDQVDAAQQAGGPDQRATGSRGEFADTLEEHGKGEVVVGPDNFTGEARAIPGYPLGCPVWIEWRYIPSSLSETAVENLTERVQFLGNILKTTSDGHEAVFWIPKFVGLYEDLQHAKRLSGQDSRWGFLYTVPEIADYDLDPVLDMDFRQHDPDFVPNPISLRDMMNRDTRLKRSSKTPPPEPGDRVKLAIALTGTFAQLHAAGWLHKGLTSDRIWFFRRKNAPPRELPDISRPFITGFDLSRPQATSSL</sequence>
<evidence type="ECO:0000313" key="2">
    <source>
        <dbReference type="Proteomes" id="UP001172101"/>
    </source>
</evidence>
<gene>
    <name evidence="1" type="ORF">B0T26DRAFT_752834</name>
</gene>
<evidence type="ECO:0008006" key="3">
    <source>
        <dbReference type="Google" id="ProtNLM"/>
    </source>
</evidence>
<comment type="caution">
    <text evidence="1">The sequence shown here is derived from an EMBL/GenBank/DDBJ whole genome shotgun (WGS) entry which is preliminary data.</text>
</comment>
<dbReference type="RefSeq" id="XP_060293944.1">
    <property type="nucleotide sequence ID" value="XM_060445584.1"/>
</dbReference>
<organism evidence="1 2">
    <name type="scientific">Lasiosphaeria miniovina</name>
    <dbReference type="NCBI Taxonomy" id="1954250"/>
    <lineage>
        <taxon>Eukaryota</taxon>
        <taxon>Fungi</taxon>
        <taxon>Dikarya</taxon>
        <taxon>Ascomycota</taxon>
        <taxon>Pezizomycotina</taxon>
        <taxon>Sordariomycetes</taxon>
        <taxon>Sordariomycetidae</taxon>
        <taxon>Sordariales</taxon>
        <taxon>Lasiosphaeriaceae</taxon>
        <taxon>Lasiosphaeria</taxon>
    </lineage>
</organism>
<dbReference type="GeneID" id="85328854"/>